<proteinExistence type="inferred from homology"/>
<comment type="caution">
    <text evidence="15">The sequence shown here is derived from an EMBL/GenBank/DDBJ whole genome shotgun (WGS) entry which is preliminary data.</text>
</comment>
<feature type="compositionally biased region" description="Basic and acidic residues" evidence="13">
    <location>
        <begin position="314"/>
        <end position="323"/>
    </location>
</feature>
<dbReference type="GO" id="GO:0048511">
    <property type="term" value="P:rhythmic process"/>
    <property type="evidence" value="ECO:0007669"/>
    <property type="project" value="UniProtKB-KW"/>
</dbReference>
<protein>
    <recommendedName>
        <fullName evidence="3">Cyclic AMP-dependent transcription factor ATF-4</fullName>
    </recommendedName>
    <alternativeName>
        <fullName evidence="11">Activating transcription factor 4</fullName>
    </alternativeName>
</protein>
<feature type="domain" description="BZIP" evidence="14">
    <location>
        <begin position="314"/>
        <end position="377"/>
    </location>
</feature>
<keyword evidence="10" id="KW-0539">Nucleus</keyword>
<evidence type="ECO:0000256" key="5">
    <source>
        <dbReference type="ARBA" id="ARBA00023015"/>
    </source>
</evidence>
<gene>
    <name evidence="15" type="ORF">AGOR_G00198330</name>
</gene>
<dbReference type="Pfam" id="PF00170">
    <property type="entry name" value="bZIP_1"/>
    <property type="match status" value="1"/>
</dbReference>
<evidence type="ECO:0000256" key="3">
    <source>
        <dbReference type="ARBA" id="ARBA00018846"/>
    </source>
</evidence>
<evidence type="ECO:0000256" key="1">
    <source>
        <dbReference type="ARBA" id="ARBA00004123"/>
    </source>
</evidence>
<dbReference type="InterPro" id="IPR046347">
    <property type="entry name" value="bZIP_sf"/>
</dbReference>
<dbReference type="InterPro" id="IPR004827">
    <property type="entry name" value="bZIP"/>
</dbReference>
<evidence type="ECO:0000256" key="2">
    <source>
        <dbReference type="ARBA" id="ARBA00007163"/>
    </source>
</evidence>
<keyword evidence="5" id="KW-0805">Transcription regulation</keyword>
<feature type="region of interest" description="Disordered" evidence="13">
    <location>
        <begin position="241"/>
        <end position="330"/>
    </location>
</feature>
<comment type="subcellular location">
    <subcellularLocation>
        <location evidence="1">Nucleus</location>
    </subcellularLocation>
</comment>
<feature type="coiled-coil region" evidence="12">
    <location>
        <begin position="332"/>
        <end position="383"/>
    </location>
</feature>
<dbReference type="PANTHER" id="PTHR13044:SF2">
    <property type="entry name" value="CYCLIC AMP-DEPENDENT TRANSCRIPTION FACTOR ATF-4"/>
    <property type="match status" value="1"/>
</dbReference>
<feature type="region of interest" description="Disordered" evidence="13">
    <location>
        <begin position="162"/>
        <end position="193"/>
    </location>
</feature>
<evidence type="ECO:0000313" key="16">
    <source>
        <dbReference type="Proteomes" id="UP000829720"/>
    </source>
</evidence>
<keyword evidence="9" id="KW-0804">Transcription</keyword>
<dbReference type="Gene3D" id="1.20.5.170">
    <property type="match status" value="1"/>
</dbReference>
<keyword evidence="16" id="KW-1185">Reference proteome</keyword>
<dbReference type="AlphaFoldDB" id="A0A8T3CTU6"/>
<keyword evidence="6" id="KW-0090">Biological rhythms</keyword>
<dbReference type="PANTHER" id="PTHR13044">
    <property type="entry name" value="ACTIVATING TRANSCRIPTION FACTOR ATF 4/5"/>
    <property type="match status" value="1"/>
</dbReference>
<dbReference type="PROSITE" id="PS00036">
    <property type="entry name" value="BZIP_BASIC"/>
    <property type="match status" value="1"/>
</dbReference>
<dbReference type="EMBL" id="JAERUA010000019">
    <property type="protein sequence ID" value="KAI1886684.1"/>
    <property type="molecule type" value="Genomic_DNA"/>
</dbReference>
<evidence type="ECO:0000256" key="6">
    <source>
        <dbReference type="ARBA" id="ARBA00023108"/>
    </source>
</evidence>
<evidence type="ECO:0000256" key="10">
    <source>
        <dbReference type="ARBA" id="ARBA00023242"/>
    </source>
</evidence>
<keyword evidence="8" id="KW-0010">Activator</keyword>
<accession>A0A8T3CTU6</accession>
<dbReference type="PROSITE" id="PS50217">
    <property type="entry name" value="BZIP"/>
    <property type="match status" value="1"/>
</dbReference>
<organism evidence="15 16">
    <name type="scientific">Albula goreensis</name>
    <dbReference type="NCBI Taxonomy" id="1534307"/>
    <lineage>
        <taxon>Eukaryota</taxon>
        <taxon>Metazoa</taxon>
        <taxon>Chordata</taxon>
        <taxon>Craniata</taxon>
        <taxon>Vertebrata</taxon>
        <taxon>Euteleostomi</taxon>
        <taxon>Actinopterygii</taxon>
        <taxon>Neopterygii</taxon>
        <taxon>Teleostei</taxon>
        <taxon>Albuliformes</taxon>
        <taxon>Albulidae</taxon>
        <taxon>Albula</taxon>
    </lineage>
</organism>
<evidence type="ECO:0000256" key="4">
    <source>
        <dbReference type="ARBA" id="ARBA00022491"/>
    </source>
</evidence>
<sequence>MASLKATLSTAAVDSIKEPLDSPLSADSSLVRFWFPAFLQQTHLTNGHVSELTPGSWGRCKPGDELLPLPWLSDSGVLDDPISPDGGKDDAFSGMDWMAEDIDLSELDLDSLMGSCDSDEPPSSPEELIASLESRMDLALDPLEFTTTTTTPASPLEELAIPLPPLSPPPLPESQQELEIKSEPASPVPSPSPVLPLSPAYALELGSEVDVPESERAAPKIVLSLSPSHIVLLLAPKEEPLAVVSPGPTPLSVEDDHSDSDSGIGSDSGSCPTPPPPSAASQVRSSRPKPYSIVHKSEPMAGKVKAPSGTPVVVEKKLKKMEQNKTAANRYRQKKRLEQDSLNSECSQLEQRNQELAEKADSISKEIQYLKDLIEEVRNARNRRKGRPEQP</sequence>
<dbReference type="GO" id="GO:0042981">
    <property type="term" value="P:regulation of apoptotic process"/>
    <property type="evidence" value="ECO:0007669"/>
    <property type="project" value="UniProtKB-ARBA"/>
</dbReference>
<evidence type="ECO:0000256" key="11">
    <source>
        <dbReference type="ARBA" id="ARBA00032136"/>
    </source>
</evidence>
<dbReference type="GO" id="GO:0000977">
    <property type="term" value="F:RNA polymerase II transcription regulatory region sequence-specific DNA binding"/>
    <property type="evidence" value="ECO:0007669"/>
    <property type="project" value="TreeGrafter"/>
</dbReference>
<dbReference type="FunFam" id="1.20.5.170:FF:000021">
    <property type="entry name" value="Cyclic AMP-dependent transcription factor ATF-4"/>
    <property type="match status" value="1"/>
</dbReference>
<evidence type="ECO:0000256" key="9">
    <source>
        <dbReference type="ARBA" id="ARBA00023163"/>
    </source>
</evidence>
<dbReference type="SUPFAM" id="SSF57959">
    <property type="entry name" value="Leucine zipper domain"/>
    <property type="match status" value="1"/>
</dbReference>
<dbReference type="CDD" id="cd14692">
    <property type="entry name" value="bZIP_ATF4"/>
    <property type="match status" value="1"/>
</dbReference>
<evidence type="ECO:0000256" key="12">
    <source>
        <dbReference type="SAM" id="Coils"/>
    </source>
</evidence>
<evidence type="ECO:0000313" key="15">
    <source>
        <dbReference type="EMBL" id="KAI1886684.1"/>
    </source>
</evidence>
<dbReference type="Proteomes" id="UP000829720">
    <property type="component" value="Unassembled WGS sequence"/>
</dbReference>
<comment type="similarity">
    <text evidence="2">Belongs to the bZIP family.</text>
</comment>
<keyword evidence="4" id="KW-0678">Repressor</keyword>
<dbReference type="GO" id="GO:1990589">
    <property type="term" value="C:ATF4-CREB1 transcription factor complex"/>
    <property type="evidence" value="ECO:0007669"/>
    <property type="project" value="TreeGrafter"/>
</dbReference>
<name>A0A8T3CTU6_9TELE</name>
<evidence type="ECO:0000256" key="7">
    <source>
        <dbReference type="ARBA" id="ARBA00023125"/>
    </source>
</evidence>
<dbReference type="GO" id="GO:0001228">
    <property type="term" value="F:DNA-binding transcription activator activity, RNA polymerase II-specific"/>
    <property type="evidence" value="ECO:0007669"/>
    <property type="project" value="TreeGrafter"/>
</dbReference>
<dbReference type="GO" id="GO:1990590">
    <property type="term" value="C:ATF1-ATF4 transcription factor complex"/>
    <property type="evidence" value="ECO:0007669"/>
    <property type="project" value="TreeGrafter"/>
</dbReference>
<feature type="compositionally biased region" description="Pro residues" evidence="13">
    <location>
        <begin position="162"/>
        <end position="172"/>
    </location>
</feature>
<keyword evidence="12" id="KW-0175">Coiled coil</keyword>
<evidence type="ECO:0000259" key="14">
    <source>
        <dbReference type="PROSITE" id="PS50217"/>
    </source>
</evidence>
<dbReference type="SMART" id="SM00338">
    <property type="entry name" value="BRLZ"/>
    <property type="match status" value="1"/>
</dbReference>
<evidence type="ECO:0000256" key="13">
    <source>
        <dbReference type="SAM" id="MobiDB-lite"/>
    </source>
</evidence>
<reference evidence="15" key="1">
    <citation type="submission" date="2021-01" db="EMBL/GenBank/DDBJ databases">
        <authorList>
            <person name="Zahm M."/>
            <person name="Roques C."/>
            <person name="Cabau C."/>
            <person name="Klopp C."/>
            <person name="Donnadieu C."/>
            <person name="Jouanno E."/>
            <person name="Lampietro C."/>
            <person name="Louis A."/>
            <person name="Herpin A."/>
            <person name="Echchiki A."/>
            <person name="Berthelot C."/>
            <person name="Parey E."/>
            <person name="Roest-Crollius H."/>
            <person name="Braasch I."/>
            <person name="Postlethwait J."/>
            <person name="Bobe J."/>
            <person name="Montfort J."/>
            <person name="Bouchez O."/>
            <person name="Begum T."/>
            <person name="Mejri S."/>
            <person name="Adams A."/>
            <person name="Chen W.-J."/>
            <person name="Guiguen Y."/>
        </authorList>
    </citation>
    <scope>NUCLEOTIDE SEQUENCE</scope>
    <source>
        <tissue evidence="15">Blood</tissue>
    </source>
</reference>
<evidence type="ECO:0000256" key="8">
    <source>
        <dbReference type="ARBA" id="ARBA00023159"/>
    </source>
</evidence>
<keyword evidence="7" id="KW-0238">DNA-binding</keyword>
<feature type="compositionally biased region" description="Low complexity" evidence="13">
    <location>
        <begin position="261"/>
        <end position="271"/>
    </location>
</feature>
<dbReference type="OrthoDB" id="5847285at2759"/>